<evidence type="ECO:0000256" key="6">
    <source>
        <dbReference type="SAM" id="Phobius"/>
    </source>
</evidence>
<comment type="function">
    <text evidence="2">Probable zinc protease.</text>
</comment>
<evidence type="ECO:0000256" key="5">
    <source>
        <dbReference type="SAM" id="MobiDB-lite"/>
    </source>
</evidence>
<dbReference type="Proteomes" id="UP000193642">
    <property type="component" value="Unassembled WGS sequence"/>
</dbReference>
<keyword evidence="6" id="KW-1133">Transmembrane helix</keyword>
<dbReference type="OrthoDB" id="5951731at2759"/>
<dbReference type="FunFam" id="4.10.70.10:FF:000003">
    <property type="entry name" value="Disintegrin and metalloproteinase domain-containing protein 17"/>
    <property type="match status" value="1"/>
</dbReference>
<dbReference type="STRING" id="329046.A0A1Y2CS76"/>
<reference evidence="9 10" key="1">
    <citation type="submission" date="2016-07" db="EMBL/GenBank/DDBJ databases">
        <title>Pervasive Adenine N6-methylation of Active Genes in Fungi.</title>
        <authorList>
            <consortium name="DOE Joint Genome Institute"/>
            <person name="Mondo S.J."/>
            <person name="Dannebaum R.O."/>
            <person name="Kuo R.C."/>
            <person name="Labutti K."/>
            <person name="Haridas S."/>
            <person name="Kuo A."/>
            <person name="Salamov A."/>
            <person name="Ahrendt S.R."/>
            <person name="Lipzen A."/>
            <person name="Sullivan W."/>
            <person name="Andreopoulos W.B."/>
            <person name="Clum A."/>
            <person name="Lindquist E."/>
            <person name="Daum C."/>
            <person name="Ramamoorthy G.K."/>
            <person name="Gryganskyi A."/>
            <person name="Culley D."/>
            <person name="Magnuson J.K."/>
            <person name="James T.Y."/>
            <person name="O'Malley M.A."/>
            <person name="Stajich J.E."/>
            <person name="Spatafora J.W."/>
            <person name="Visel A."/>
            <person name="Grigoriev I.V."/>
        </authorList>
    </citation>
    <scope>NUCLEOTIDE SEQUENCE [LARGE SCALE GENOMIC DNA]</scope>
    <source>
        <strain evidence="9 10">JEL800</strain>
    </source>
</reference>
<comment type="caution">
    <text evidence="9">The sequence shown here is derived from an EMBL/GenBank/DDBJ whole genome shotgun (WGS) entry which is preliminary data.</text>
</comment>
<evidence type="ECO:0000256" key="4">
    <source>
        <dbReference type="PROSITE-ProRule" id="PRU00276"/>
    </source>
</evidence>
<dbReference type="SMART" id="SM00050">
    <property type="entry name" value="DISIN"/>
    <property type="match status" value="1"/>
</dbReference>
<dbReference type="GO" id="GO:0046872">
    <property type="term" value="F:metal ion binding"/>
    <property type="evidence" value="ECO:0007669"/>
    <property type="project" value="UniProtKB-KW"/>
</dbReference>
<accession>A0A1Y2CS76</accession>
<dbReference type="PROSITE" id="PS50215">
    <property type="entry name" value="ADAM_MEPRO"/>
    <property type="match status" value="1"/>
</dbReference>
<dbReference type="InterPro" id="IPR036436">
    <property type="entry name" value="Disintegrin_dom_sf"/>
</dbReference>
<evidence type="ECO:0000313" key="9">
    <source>
        <dbReference type="EMBL" id="ORY49862.1"/>
    </source>
</evidence>
<dbReference type="SUPFAM" id="SSF55486">
    <property type="entry name" value="Metalloproteases ('zincins'), catalytic domain"/>
    <property type="match status" value="1"/>
</dbReference>
<keyword evidence="4" id="KW-0862">Zinc</keyword>
<keyword evidence="6" id="KW-0472">Membrane</keyword>
<evidence type="ECO:0000256" key="2">
    <source>
        <dbReference type="ARBA" id="ARBA00056552"/>
    </source>
</evidence>
<dbReference type="InterPro" id="IPR001590">
    <property type="entry name" value="Peptidase_M12B"/>
</dbReference>
<feature type="domain" description="Peptidase M12B" evidence="8">
    <location>
        <begin position="271"/>
        <end position="512"/>
    </location>
</feature>
<feature type="binding site" evidence="4">
    <location>
        <position position="446"/>
    </location>
    <ligand>
        <name>Zn(2+)</name>
        <dbReference type="ChEBI" id="CHEBI:29105"/>
        <note>catalytic</note>
    </ligand>
</feature>
<dbReference type="Pfam" id="PF13688">
    <property type="entry name" value="Reprolysin_5"/>
    <property type="match status" value="1"/>
</dbReference>
<dbReference type="InterPro" id="IPR001762">
    <property type="entry name" value="Disintegrin_dom"/>
</dbReference>
<dbReference type="AlphaFoldDB" id="A0A1Y2CS76"/>
<feature type="active site" evidence="4">
    <location>
        <position position="437"/>
    </location>
</feature>
<dbReference type="EMBL" id="MCGO01000008">
    <property type="protein sequence ID" value="ORY49862.1"/>
    <property type="molecule type" value="Genomic_DNA"/>
</dbReference>
<keyword evidence="10" id="KW-1185">Reference proteome</keyword>
<dbReference type="PROSITE" id="PS50214">
    <property type="entry name" value="DISINTEGRIN_2"/>
    <property type="match status" value="1"/>
</dbReference>
<dbReference type="GO" id="GO:0006508">
    <property type="term" value="P:proteolysis"/>
    <property type="evidence" value="ECO:0007669"/>
    <property type="project" value="InterPro"/>
</dbReference>
<comment type="caution">
    <text evidence="4">Lacks conserved residue(s) required for the propagation of feature annotation.</text>
</comment>
<dbReference type="InterPro" id="IPR024079">
    <property type="entry name" value="MetalloPept_cat_dom_sf"/>
</dbReference>
<protein>
    <recommendedName>
        <fullName evidence="3">Disintegrin and metalloproteinase domain-containing protein B</fullName>
    </recommendedName>
</protein>
<keyword evidence="6" id="KW-0812">Transmembrane</keyword>
<keyword evidence="1" id="KW-1015">Disulfide bond</keyword>
<gene>
    <name evidence="9" type="ORF">BCR33DRAFT_713468</name>
</gene>
<dbReference type="GO" id="GO:0004222">
    <property type="term" value="F:metalloendopeptidase activity"/>
    <property type="evidence" value="ECO:0007669"/>
    <property type="project" value="InterPro"/>
</dbReference>
<feature type="region of interest" description="Disordered" evidence="5">
    <location>
        <begin position="200"/>
        <end position="223"/>
    </location>
</feature>
<feature type="binding site" evidence="4">
    <location>
        <position position="436"/>
    </location>
    <ligand>
        <name>Zn(2+)</name>
        <dbReference type="ChEBI" id="CHEBI:29105"/>
        <note>catalytic</note>
    </ligand>
</feature>
<feature type="transmembrane region" description="Helical" evidence="6">
    <location>
        <begin position="712"/>
        <end position="736"/>
    </location>
</feature>
<feature type="binding site" evidence="4">
    <location>
        <position position="440"/>
    </location>
    <ligand>
        <name>Zn(2+)</name>
        <dbReference type="ChEBI" id="CHEBI:29105"/>
        <note>catalytic</note>
    </ligand>
</feature>
<feature type="region of interest" description="Disordered" evidence="5">
    <location>
        <begin position="780"/>
        <end position="861"/>
    </location>
</feature>
<dbReference type="Pfam" id="PF00200">
    <property type="entry name" value="Disintegrin"/>
    <property type="match status" value="1"/>
</dbReference>
<dbReference type="PANTHER" id="PTHR11905:SF159">
    <property type="entry name" value="ADAM METALLOPROTEASE"/>
    <property type="match status" value="1"/>
</dbReference>
<evidence type="ECO:0000259" key="8">
    <source>
        <dbReference type="PROSITE" id="PS50215"/>
    </source>
</evidence>
<evidence type="ECO:0000259" key="7">
    <source>
        <dbReference type="PROSITE" id="PS50214"/>
    </source>
</evidence>
<evidence type="ECO:0000256" key="1">
    <source>
        <dbReference type="ARBA" id="ARBA00023157"/>
    </source>
</evidence>
<dbReference type="Gene3D" id="4.10.70.10">
    <property type="entry name" value="Disintegrin domain"/>
    <property type="match status" value="1"/>
</dbReference>
<name>A0A1Y2CS76_9FUNG</name>
<organism evidence="9 10">
    <name type="scientific">Rhizoclosmatium globosum</name>
    <dbReference type="NCBI Taxonomy" id="329046"/>
    <lineage>
        <taxon>Eukaryota</taxon>
        <taxon>Fungi</taxon>
        <taxon>Fungi incertae sedis</taxon>
        <taxon>Chytridiomycota</taxon>
        <taxon>Chytridiomycota incertae sedis</taxon>
        <taxon>Chytridiomycetes</taxon>
        <taxon>Chytridiales</taxon>
        <taxon>Chytriomycetaceae</taxon>
        <taxon>Rhizoclosmatium</taxon>
    </lineage>
</organism>
<evidence type="ECO:0000256" key="3">
    <source>
        <dbReference type="ARBA" id="ARBA00074021"/>
    </source>
</evidence>
<proteinExistence type="predicted"/>
<dbReference type="PANTHER" id="PTHR11905">
    <property type="entry name" value="ADAM A DISINTEGRIN AND METALLOPROTEASE DOMAIN"/>
    <property type="match status" value="1"/>
</dbReference>
<dbReference type="SUPFAM" id="SSF57552">
    <property type="entry name" value="Blood coagulation inhibitor (disintegrin)"/>
    <property type="match status" value="1"/>
</dbReference>
<sequence>MDSIHSSPSSHSHAELVPPIAVYSFVHGVVVQQAAPSHILGLQDPFANSDTNTWTRLVGGPVSAADALDSIVLSFLAFNSSYSITLTRKTDLLADASNWLEIDGRPASPTQLPLVYEGFVTGHKEDSSARMIMHTYEGGHNIFEGSFTTPDEGLYNLKSVQTYSRSRRPEDIEIASALSRGEMTRDSKMILFHDSGIEPPFLRRDTTRRGPQRRLSSPTSQCATDHTHPQYLDAFAGRNPLTVKARDLQSQSKITRRAGSTGVAGCRGTKQFLFIGVAADCNYVAALGSTTAALTQILNDFNQASLTYDAAFQVSLAVIKVNLQSSCSAVSDIGTNGASMAWNQGCVNSYSINNRLSDFSHWRGSKDGNTPDDAGLWHLMTGCTTAVSGQAVGIAWLETICQKDANTQGNAQGGLDYVSGTGVSSIVPVEWKVVAHEVGHNFGAIHDCTSSACPQAAGSSVCCPCSPNCDCAGQFLMHPTDNAISSNFSTCSSNYICTTLQKPERYSCLQPPGALKALTTNICGNGVKEAGEECDCGGPDCGSTDPCCDGATCKLTTGSVCDDFNDDCCTKCQFKPQGVVCRPSAGVCDYAEVCDGKSGMCPTNLFAPNGQNCDAGNGLQGTTCANGVCTSRDAQCSTNANGLQTTGVCSMPGSNTQCNLLCQSTSGVCYILAGSMIDGTPCGYAGTCLKGYCEESSWFGKFVDLFMSNLQLSVPIAVAVGLLLLGSIWSLCGCCYRQYKYGSAKKRREYRPSPAALPVIPLPPVDIPLEQRYQNPNVPAYQPQQQQSLRNEQYRGSSQTVFLPTDNGSQSSVRGAGQNSVRGTSGSQNSVRGAAGSQNSVRGQQAAQSNWVDASKYNGNI</sequence>
<evidence type="ECO:0000313" key="10">
    <source>
        <dbReference type="Proteomes" id="UP000193642"/>
    </source>
</evidence>
<dbReference type="Gene3D" id="3.40.390.10">
    <property type="entry name" value="Collagenase (Catalytic Domain)"/>
    <property type="match status" value="1"/>
</dbReference>
<feature type="domain" description="Disintegrin" evidence="7">
    <location>
        <begin position="520"/>
        <end position="609"/>
    </location>
</feature>
<keyword evidence="4" id="KW-0479">Metal-binding</keyword>